<proteinExistence type="predicted"/>
<evidence type="ECO:0000313" key="2">
    <source>
        <dbReference type="Proteomes" id="UP000238191"/>
    </source>
</evidence>
<name>A0A2S7D0F5_9XANT</name>
<organism evidence="1 2">
    <name type="scientific">Xanthomonas pisi</name>
    <dbReference type="NCBI Taxonomy" id="56457"/>
    <lineage>
        <taxon>Bacteria</taxon>
        <taxon>Pseudomonadati</taxon>
        <taxon>Pseudomonadota</taxon>
        <taxon>Gammaproteobacteria</taxon>
        <taxon>Lysobacterales</taxon>
        <taxon>Lysobacteraceae</taxon>
        <taxon>Xanthomonas</taxon>
    </lineage>
</organism>
<gene>
    <name evidence="1" type="ORF">XpiCFBP4643_16095</name>
</gene>
<protein>
    <submittedName>
        <fullName evidence="1">Uncharacterized protein</fullName>
    </submittedName>
</protein>
<dbReference type="EMBL" id="MDEI01000014">
    <property type="protein sequence ID" value="PPU67307.1"/>
    <property type="molecule type" value="Genomic_DNA"/>
</dbReference>
<evidence type="ECO:0000313" key="1">
    <source>
        <dbReference type="EMBL" id="PPU67307.1"/>
    </source>
</evidence>
<dbReference type="AlphaFoldDB" id="A0A2S7D0F5"/>
<comment type="caution">
    <text evidence="1">The sequence shown here is derived from an EMBL/GenBank/DDBJ whole genome shotgun (WGS) entry which is preliminary data.</text>
</comment>
<reference evidence="2" key="1">
    <citation type="submission" date="2016-08" db="EMBL/GenBank/DDBJ databases">
        <authorList>
            <person name="Merda D."/>
            <person name="Briand M."/>
            <person name="Taghouti G."/>
            <person name="Carrere S."/>
            <person name="Gouzy J."/>
            <person name="Portier P."/>
            <person name="Jacques M.-A."/>
            <person name="Fischer-Le Saux M."/>
        </authorList>
    </citation>
    <scope>NUCLEOTIDE SEQUENCE [LARGE SCALE GENOMIC DNA]</scope>
    <source>
        <strain evidence="2">CFBP4643</strain>
    </source>
</reference>
<dbReference type="Proteomes" id="UP000238191">
    <property type="component" value="Unassembled WGS sequence"/>
</dbReference>
<sequence length="308" mass="34011">MHVEDTTDAFDPTLVLHGLFPLSRLIRFVRERCPPGHVDEAEQLQRWRDARAVALELAASEAGYADAIDVQALPDDLQALGAAALRQPSMHRITSLVPRAWRMVEVDRMVVFQDSLNLRHLATLREFFPAAPSAREVMALAAGQGVGAHPPVRYSQADGDYAFASASNDLRFLDVAVLDPSAITSYEPFGAASHAIVIYLGFSDNVISATRFGDRIILTNGSHRAHLLRSLGIRHIPCLVTDASDNDISDILLPAAIKQEREFYLRAARPPLFKDYSDARLTQVVPVVRKNYVLRAKLDLKRTTVPAA</sequence>
<accession>A0A2S7D0F5</accession>
<keyword evidence="2" id="KW-1185">Reference proteome</keyword>
<dbReference type="OrthoDB" id="8742995at2"/>